<evidence type="ECO:0000313" key="9">
    <source>
        <dbReference type="Proteomes" id="UP000694680"/>
    </source>
</evidence>
<dbReference type="SMART" id="SM01391">
    <property type="entry name" value="Filament"/>
    <property type="match status" value="1"/>
</dbReference>
<evidence type="ECO:0000256" key="6">
    <source>
        <dbReference type="SAM" id="MobiDB-lite"/>
    </source>
</evidence>
<dbReference type="SUPFAM" id="SSF64593">
    <property type="entry name" value="Intermediate filament protein, coiled coil region"/>
    <property type="match status" value="2"/>
</dbReference>
<dbReference type="FunFam" id="1.20.5.1160:FF:000001">
    <property type="entry name" value="Keratin type II"/>
    <property type="match status" value="1"/>
</dbReference>
<comment type="similarity">
    <text evidence="3 4">Belongs to the intermediate filament family.</text>
</comment>
<keyword evidence="9" id="KW-1185">Reference proteome</keyword>
<reference evidence="8" key="2">
    <citation type="submission" date="2025-08" db="UniProtKB">
        <authorList>
            <consortium name="Ensembl"/>
        </authorList>
    </citation>
    <scope>IDENTIFICATION</scope>
</reference>
<reference evidence="8" key="3">
    <citation type="submission" date="2025-09" db="UniProtKB">
        <authorList>
            <consortium name="Ensembl"/>
        </authorList>
    </citation>
    <scope>IDENTIFICATION</scope>
</reference>
<name>A0A8C5GK58_GOUWI</name>
<dbReference type="FunFam" id="1.20.5.170:FF:000002">
    <property type="entry name" value="Type I keratin KA11"/>
    <property type="match status" value="1"/>
</dbReference>
<protein>
    <submittedName>
        <fullName evidence="8">Alpha-internexin-like</fullName>
    </submittedName>
</protein>
<dbReference type="FunFam" id="1.20.5.500:FF:000001">
    <property type="entry name" value="Type II keratin 23"/>
    <property type="match status" value="1"/>
</dbReference>
<dbReference type="PROSITE" id="PS00226">
    <property type="entry name" value="IF_ROD_1"/>
    <property type="match status" value="1"/>
</dbReference>
<dbReference type="GeneID" id="114470940"/>
<evidence type="ECO:0000256" key="4">
    <source>
        <dbReference type="RuleBase" id="RU000685"/>
    </source>
</evidence>
<feature type="domain" description="IF rod" evidence="7">
    <location>
        <begin position="93"/>
        <end position="403"/>
    </location>
</feature>
<feature type="compositionally biased region" description="Low complexity" evidence="6">
    <location>
        <begin position="456"/>
        <end position="468"/>
    </location>
</feature>
<dbReference type="InterPro" id="IPR006821">
    <property type="entry name" value="Intermed_filament_DNA-bd"/>
</dbReference>
<dbReference type="InterPro" id="IPR039008">
    <property type="entry name" value="IF_rod_dom"/>
</dbReference>
<dbReference type="PANTHER" id="PTHR45652:SF18">
    <property type="entry name" value="ALPHA-INTERNEXIN"/>
    <property type="match status" value="1"/>
</dbReference>
<reference evidence="8" key="1">
    <citation type="submission" date="2020-06" db="EMBL/GenBank/DDBJ databases">
        <authorList>
            <consortium name="Wellcome Sanger Institute Data Sharing"/>
        </authorList>
    </citation>
    <scope>NUCLEOTIDE SEQUENCE [LARGE SCALE GENOMIC DNA]</scope>
</reference>
<dbReference type="Proteomes" id="UP000694680">
    <property type="component" value="Chromosome 1"/>
</dbReference>
<feature type="compositionally biased region" description="Low complexity" evidence="6">
    <location>
        <begin position="43"/>
        <end position="57"/>
    </location>
</feature>
<accession>A0A8C5GK58</accession>
<dbReference type="GO" id="GO:0045109">
    <property type="term" value="P:intermediate filament organization"/>
    <property type="evidence" value="ECO:0007669"/>
    <property type="project" value="TreeGrafter"/>
</dbReference>
<sequence>MSYGSDVFSSSSYRRIFGESPRFSSSPSRTTMSASSRGGGGYRSSSQSRTSASSLGSYSRKPGRSLAPMPLETFDLTQSSVLNNEFKIVRTNEKEQMQGLNDRFAMFIEKVRNLEQHNKVLETELVALRQRQAEPSRLAELYQQEIRDLRAQLDELNGEKSQLVIERDSIEDDLLKLRGKYEEEFSAREDAEANLKAFKKDVDDATMVRLDLEKKVESLLDEINFLRKVHEEEVAELTDMIHAAQVSVEMEVSKPDLTSALKEIRGQYESMASKNLQSAEEWYKTKFTDLSEQASKSNEAIRAGREEINEFRRQLQSRTIEIESLRGTNESLEKQLREMEDRHIVEIGSYQDGMAELENDLRATKTEMARHLREYQDLLNVKMALDIEIAAYRKLLEGEETRIGSGMTYSSPSISSSAGQGGYSYQTRMYSSSGKSSKKEGKDEDQPQHQVKSGGKVTQVYEETVVTTKKMEKQDDVPTNPKS</sequence>
<evidence type="ECO:0000256" key="3">
    <source>
        <dbReference type="ARBA" id="ARBA00061646"/>
    </source>
</evidence>
<dbReference type="Gene3D" id="1.20.5.170">
    <property type="match status" value="1"/>
</dbReference>
<dbReference type="GO" id="GO:0099160">
    <property type="term" value="C:postsynaptic intermediate filament cytoskeleton"/>
    <property type="evidence" value="ECO:0007669"/>
    <property type="project" value="TreeGrafter"/>
</dbReference>
<evidence type="ECO:0000259" key="7">
    <source>
        <dbReference type="PROSITE" id="PS51842"/>
    </source>
</evidence>
<evidence type="ECO:0000256" key="2">
    <source>
        <dbReference type="ARBA" id="ARBA00023054"/>
    </source>
</evidence>
<dbReference type="AlphaFoldDB" id="A0A8C5GK58"/>
<dbReference type="InterPro" id="IPR018039">
    <property type="entry name" value="IF_conserved"/>
</dbReference>
<dbReference type="GO" id="GO:0005737">
    <property type="term" value="C:cytoplasm"/>
    <property type="evidence" value="ECO:0007669"/>
    <property type="project" value="TreeGrafter"/>
</dbReference>
<proteinExistence type="inferred from homology"/>
<evidence type="ECO:0000256" key="1">
    <source>
        <dbReference type="ARBA" id="ARBA00022754"/>
    </source>
</evidence>
<dbReference type="RefSeq" id="XP_028315176.1">
    <property type="nucleotide sequence ID" value="XM_028459375.1"/>
</dbReference>
<dbReference type="GO" id="GO:0005882">
    <property type="term" value="C:intermediate filament"/>
    <property type="evidence" value="ECO:0007669"/>
    <property type="project" value="UniProtKB-KW"/>
</dbReference>
<dbReference type="PROSITE" id="PS51842">
    <property type="entry name" value="IF_ROD_2"/>
    <property type="match status" value="1"/>
</dbReference>
<evidence type="ECO:0000313" key="8">
    <source>
        <dbReference type="Ensembl" id="ENSGWIP00000031618.1"/>
    </source>
</evidence>
<dbReference type="Pfam" id="PF04732">
    <property type="entry name" value="Filament_head"/>
    <property type="match status" value="1"/>
</dbReference>
<dbReference type="Ensembl" id="ENSGWIT00000034434.1">
    <property type="protein sequence ID" value="ENSGWIP00000031618.1"/>
    <property type="gene ID" value="ENSGWIG00000016329.1"/>
</dbReference>
<dbReference type="GO" id="GO:0099184">
    <property type="term" value="F:structural constituent of postsynaptic intermediate filament cytoskeleton"/>
    <property type="evidence" value="ECO:0007669"/>
    <property type="project" value="TreeGrafter"/>
</dbReference>
<feature type="compositionally biased region" description="Basic and acidic residues" evidence="6">
    <location>
        <begin position="437"/>
        <end position="447"/>
    </location>
</feature>
<keyword evidence="1 4" id="KW-0403">Intermediate filament</keyword>
<evidence type="ECO:0000256" key="5">
    <source>
        <dbReference type="SAM" id="Coils"/>
    </source>
</evidence>
<feature type="compositionally biased region" description="Low complexity" evidence="6">
    <location>
        <begin position="20"/>
        <end position="36"/>
    </location>
</feature>
<dbReference type="PANTHER" id="PTHR45652">
    <property type="entry name" value="GLIAL FIBRILLARY ACIDIC PROTEIN"/>
    <property type="match status" value="1"/>
</dbReference>
<gene>
    <name evidence="8" type="primary">inab</name>
</gene>
<feature type="region of interest" description="Disordered" evidence="6">
    <location>
        <begin position="404"/>
        <end position="483"/>
    </location>
</feature>
<dbReference type="CTD" id="30230"/>
<feature type="compositionally biased region" description="Low complexity" evidence="6">
    <location>
        <begin position="404"/>
        <end position="435"/>
    </location>
</feature>
<organism evidence="8 9">
    <name type="scientific">Gouania willdenowi</name>
    <name type="common">Blunt-snouted clingfish</name>
    <name type="synonym">Lepadogaster willdenowi</name>
    <dbReference type="NCBI Taxonomy" id="441366"/>
    <lineage>
        <taxon>Eukaryota</taxon>
        <taxon>Metazoa</taxon>
        <taxon>Chordata</taxon>
        <taxon>Craniata</taxon>
        <taxon>Vertebrata</taxon>
        <taxon>Euteleostomi</taxon>
        <taxon>Actinopterygii</taxon>
        <taxon>Neopterygii</taxon>
        <taxon>Teleostei</taxon>
        <taxon>Neoteleostei</taxon>
        <taxon>Acanthomorphata</taxon>
        <taxon>Ovalentaria</taxon>
        <taxon>Blenniimorphae</taxon>
        <taxon>Blenniiformes</taxon>
        <taxon>Gobiesocoidei</taxon>
        <taxon>Gobiesocidae</taxon>
        <taxon>Gobiesocinae</taxon>
        <taxon>Gouania</taxon>
    </lineage>
</organism>
<keyword evidence="2 5" id="KW-0175">Coiled coil</keyword>
<dbReference type="Pfam" id="PF00038">
    <property type="entry name" value="Filament"/>
    <property type="match status" value="1"/>
</dbReference>
<dbReference type="InterPro" id="IPR050405">
    <property type="entry name" value="Intermediate_filament"/>
</dbReference>
<dbReference type="Gene3D" id="1.20.5.500">
    <property type="entry name" value="Single helix bin"/>
    <property type="match status" value="1"/>
</dbReference>
<dbReference type="OrthoDB" id="2441647at2759"/>
<dbReference type="Gene3D" id="1.20.5.1160">
    <property type="entry name" value="Vasodilator-stimulated phosphoprotein"/>
    <property type="match status" value="1"/>
</dbReference>
<feature type="coiled-coil region" evidence="5">
    <location>
        <begin position="315"/>
        <end position="374"/>
    </location>
</feature>
<feature type="coiled-coil region" evidence="5">
    <location>
        <begin position="111"/>
        <end position="229"/>
    </location>
</feature>
<feature type="region of interest" description="Disordered" evidence="6">
    <location>
        <begin position="18"/>
        <end position="66"/>
    </location>
</feature>